<gene>
    <name evidence="1" type="ORF">BDN72DRAFT_903234</name>
</gene>
<name>A0ACD3A9P4_9AGAR</name>
<proteinExistence type="predicted"/>
<accession>A0ACD3A9P4</accession>
<protein>
    <submittedName>
        <fullName evidence="1">Uncharacterized protein</fullName>
    </submittedName>
</protein>
<organism evidence="1 2">
    <name type="scientific">Pluteus cervinus</name>
    <dbReference type="NCBI Taxonomy" id="181527"/>
    <lineage>
        <taxon>Eukaryota</taxon>
        <taxon>Fungi</taxon>
        <taxon>Dikarya</taxon>
        <taxon>Basidiomycota</taxon>
        <taxon>Agaricomycotina</taxon>
        <taxon>Agaricomycetes</taxon>
        <taxon>Agaricomycetidae</taxon>
        <taxon>Agaricales</taxon>
        <taxon>Pluteineae</taxon>
        <taxon>Pluteaceae</taxon>
        <taxon>Pluteus</taxon>
    </lineage>
</organism>
<evidence type="ECO:0000313" key="1">
    <source>
        <dbReference type="EMBL" id="TFK62413.1"/>
    </source>
</evidence>
<dbReference type="EMBL" id="ML208583">
    <property type="protein sequence ID" value="TFK62413.1"/>
    <property type="molecule type" value="Genomic_DNA"/>
</dbReference>
<keyword evidence="2" id="KW-1185">Reference proteome</keyword>
<reference evidence="1 2" key="1">
    <citation type="journal article" date="2019" name="Nat. Ecol. Evol.">
        <title>Megaphylogeny resolves global patterns of mushroom evolution.</title>
        <authorList>
            <person name="Varga T."/>
            <person name="Krizsan K."/>
            <person name="Foldi C."/>
            <person name="Dima B."/>
            <person name="Sanchez-Garcia M."/>
            <person name="Sanchez-Ramirez S."/>
            <person name="Szollosi G.J."/>
            <person name="Szarkandi J.G."/>
            <person name="Papp V."/>
            <person name="Albert L."/>
            <person name="Andreopoulos W."/>
            <person name="Angelini C."/>
            <person name="Antonin V."/>
            <person name="Barry K.W."/>
            <person name="Bougher N.L."/>
            <person name="Buchanan P."/>
            <person name="Buyck B."/>
            <person name="Bense V."/>
            <person name="Catcheside P."/>
            <person name="Chovatia M."/>
            <person name="Cooper J."/>
            <person name="Damon W."/>
            <person name="Desjardin D."/>
            <person name="Finy P."/>
            <person name="Geml J."/>
            <person name="Haridas S."/>
            <person name="Hughes K."/>
            <person name="Justo A."/>
            <person name="Karasinski D."/>
            <person name="Kautmanova I."/>
            <person name="Kiss B."/>
            <person name="Kocsube S."/>
            <person name="Kotiranta H."/>
            <person name="LaButti K.M."/>
            <person name="Lechner B.E."/>
            <person name="Liimatainen K."/>
            <person name="Lipzen A."/>
            <person name="Lukacs Z."/>
            <person name="Mihaltcheva S."/>
            <person name="Morgado L.N."/>
            <person name="Niskanen T."/>
            <person name="Noordeloos M.E."/>
            <person name="Ohm R.A."/>
            <person name="Ortiz-Santana B."/>
            <person name="Ovrebo C."/>
            <person name="Racz N."/>
            <person name="Riley R."/>
            <person name="Savchenko A."/>
            <person name="Shiryaev A."/>
            <person name="Soop K."/>
            <person name="Spirin V."/>
            <person name="Szebenyi C."/>
            <person name="Tomsovsky M."/>
            <person name="Tulloss R.E."/>
            <person name="Uehling J."/>
            <person name="Grigoriev I.V."/>
            <person name="Vagvolgyi C."/>
            <person name="Papp T."/>
            <person name="Martin F.M."/>
            <person name="Miettinen O."/>
            <person name="Hibbett D.S."/>
            <person name="Nagy L.G."/>
        </authorList>
    </citation>
    <scope>NUCLEOTIDE SEQUENCE [LARGE SCALE GENOMIC DNA]</scope>
    <source>
        <strain evidence="1 2">NL-1719</strain>
    </source>
</reference>
<dbReference type="Proteomes" id="UP000308600">
    <property type="component" value="Unassembled WGS sequence"/>
</dbReference>
<evidence type="ECO:0000313" key="2">
    <source>
        <dbReference type="Proteomes" id="UP000308600"/>
    </source>
</evidence>
<sequence>MTVHPSSLYLLLNGVLRNDMRLSEFSPVKNLWLLQAFTFHVTVKFTYQVERGSLKPAAVSRGTNLRLAIRNDLDGGLGNAGSTQEYVDQLRVLRQTLDGSGDPSANYSFVFKRQALHYFIVNHSTDFRSAIHSKGASYRKASFLPGDSTHSIKTSWSLISVLSGPSFNPHQNCGSDPYPSLRTSIREIKRWLTANSTGSDRSIECWTGRRPMGIPFLDAINPVPSCIAVPLRKPSQSQT</sequence>